<sequence length="84" mass="9835">MRFKEGDIIKNNSAKHPDMRFSIFLKIDGNYIYVIRLVNNKLEEGRLYTAQLKQTYSNGKSVLEVVGHSESFLMMKRDIYLCSK</sequence>
<dbReference type="EMBL" id="AABEMN010000005">
    <property type="protein sequence ID" value="EAG9519151.1"/>
    <property type="molecule type" value="Genomic_DNA"/>
</dbReference>
<evidence type="ECO:0000313" key="6">
    <source>
        <dbReference type="Proteomes" id="UP000546397"/>
    </source>
</evidence>
<dbReference type="Proteomes" id="UP000546397">
    <property type="component" value="Unassembled WGS sequence"/>
</dbReference>
<evidence type="ECO:0000313" key="4">
    <source>
        <dbReference type="Proteomes" id="UP000530452"/>
    </source>
</evidence>
<protein>
    <submittedName>
        <fullName evidence="3">Uncharacterized protein</fullName>
    </submittedName>
</protein>
<comment type="caution">
    <text evidence="3">The sequence shown here is derived from an EMBL/GenBank/DDBJ whole genome shotgun (WGS) entry which is preliminary data.</text>
</comment>
<dbReference type="RefSeq" id="WP_061110732.1">
    <property type="nucleotide sequence ID" value="NZ_CP032671.1"/>
</dbReference>
<dbReference type="AlphaFoldDB" id="A0A6Z1NLW1"/>
<organism evidence="3 4">
    <name type="scientific">Listeria monocytogenes</name>
    <dbReference type="NCBI Taxonomy" id="1639"/>
    <lineage>
        <taxon>Bacteria</taxon>
        <taxon>Bacillati</taxon>
        <taxon>Bacillota</taxon>
        <taxon>Bacilli</taxon>
        <taxon>Bacillales</taxon>
        <taxon>Listeriaceae</taxon>
        <taxon>Listeria</taxon>
    </lineage>
</organism>
<evidence type="ECO:0000313" key="5">
    <source>
        <dbReference type="Proteomes" id="UP000533021"/>
    </source>
</evidence>
<evidence type="ECO:0000313" key="3">
    <source>
        <dbReference type="EMBL" id="EAH3295578.1"/>
    </source>
</evidence>
<dbReference type="Proteomes" id="UP000533021">
    <property type="component" value="Unassembled WGS sequence"/>
</dbReference>
<gene>
    <name evidence="2" type="ORF">D4920_00330</name>
    <name evidence="1" type="ORF">D4B11_05170</name>
    <name evidence="3" type="ORF">D5N24_14320</name>
</gene>
<dbReference type="EMBL" id="AABFVG010000001">
    <property type="protein sequence ID" value="EAH2280505.1"/>
    <property type="molecule type" value="Genomic_DNA"/>
</dbReference>
<dbReference type="EMBL" id="AABGHY010000013">
    <property type="protein sequence ID" value="EAH3295578.1"/>
    <property type="molecule type" value="Genomic_DNA"/>
</dbReference>
<evidence type="ECO:0000313" key="1">
    <source>
        <dbReference type="EMBL" id="EAG9519151.1"/>
    </source>
</evidence>
<name>A0A6Z1NLW1_LISMN</name>
<proteinExistence type="predicted"/>
<dbReference type="Proteomes" id="UP000530452">
    <property type="component" value="Unassembled WGS sequence"/>
</dbReference>
<reference evidence="4 5" key="1">
    <citation type="submission" date="2019-04" db="EMBL/GenBank/DDBJ databases">
        <authorList>
            <person name="Ashton P.M."/>
            <person name="Dallman T."/>
            <person name="Nair S."/>
            <person name="De Pinna E."/>
            <person name="Peters T."/>
            <person name="Grant K."/>
        </authorList>
    </citation>
    <scope>NUCLEOTIDE SEQUENCE [LARGE SCALE GENOMIC DNA]</scope>
    <source>
        <strain evidence="2 5">282333</strain>
        <strain evidence="3 4">282352</strain>
        <strain evidence="1 6">289003</strain>
    </source>
</reference>
<accession>A0A6Z1NLW1</accession>
<evidence type="ECO:0000313" key="2">
    <source>
        <dbReference type="EMBL" id="EAH2280505.1"/>
    </source>
</evidence>